<dbReference type="InterPro" id="IPR044062">
    <property type="entry name" value="LCN-type_CS_alpha_beta_dom"/>
</dbReference>
<feature type="chain" id="PRO_5005451022" evidence="3">
    <location>
        <begin position="24"/>
        <end position="87"/>
    </location>
</feature>
<evidence type="ECO:0000259" key="4">
    <source>
        <dbReference type="PROSITE" id="PS51863"/>
    </source>
</evidence>
<dbReference type="GO" id="GO:0005576">
    <property type="term" value="C:extracellular region"/>
    <property type="evidence" value="ECO:0007669"/>
    <property type="project" value="UniProtKB-SubCell"/>
</dbReference>
<evidence type="ECO:0000256" key="3">
    <source>
        <dbReference type="SAM" id="SignalP"/>
    </source>
</evidence>
<sequence length="87" mass="10034">MRAALLLAFSSLILTVFNIGVLTKKSGYPTQHDGCKIWCVFNHFCSNYYETYGGSGYCYTWKLACWCDNIHDWVPTWSYATNKCRAK</sequence>
<evidence type="ECO:0000256" key="2">
    <source>
        <dbReference type="ARBA" id="ARBA00022525"/>
    </source>
</evidence>
<dbReference type="GO" id="GO:0019871">
    <property type="term" value="F:sodium channel inhibitor activity"/>
    <property type="evidence" value="ECO:0007669"/>
    <property type="project" value="InterPro"/>
</dbReference>
<keyword evidence="5" id="KW-0407">Ion channel</keyword>
<dbReference type="InterPro" id="IPR036574">
    <property type="entry name" value="Scorpion_toxin-like_sf"/>
</dbReference>
<dbReference type="Pfam" id="PF00537">
    <property type="entry name" value="Toxin_3"/>
    <property type="match status" value="1"/>
</dbReference>
<dbReference type="InterPro" id="IPR002061">
    <property type="entry name" value="Scorpion_toxinL/defensin"/>
</dbReference>
<dbReference type="GO" id="GO:0034220">
    <property type="term" value="P:monoatomic ion transmembrane transport"/>
    <property type="evidence" value="ECO:0007669"/>
    <property type="project" value="UniProtKB-KW"/>
</dbReference>
<organism evidence="5">
    <name type="scientific">Androctonus bicolor</name>
    <dbReference type="NCBI Taxonomy" id="748906"/>
    <lineage>
        <taxon>Eukaryota</taxon>
        <taxon>Metazoa</taxon>
        <taxon>Ecdysozoa</taxon>
        <taxon>Arthropoda</taxon>
        <taxon>Chelicerata</taxon>
        <taxon>Arachnida</taxon>
        <taxon>Scorpiones</taxon>
        <taxon>Buthida</taxon>
        <taxon>Buthoidea</taxon>
        <taxon>Buthidae</taxon>
        <taxon>Androctonus</taxon>
    </lineage>
</organism>
<dbReference type="PROSITE" id="PS51863">
    <property type="entry name" value="LCN_CSAB"/>
    <property type="match status" value="1"/>
</dbReference>
<dbReference type="EMBL" id="KJ787346">
    <property type="protein sequence ID" value="AIX87634.1"/>
    <property type="molecule type" value="mRNA"/>
</dbReference>
<accession>A0A0K0LBU0</accession>
<keyword evidence="5" id="KW-0406">Ion transport</keyword>
<dbReference type="AlphaFoldDB" id="A0A0K0LBU0"/>
<keyword evidence="3" id="KW-0732">Signal</keyword>
<reference evidence="5" key="1">
    <citation type="journal article" date="2015" name="J. Proteomics">
        <title>Unique diversity of the venom peptides from the scorpion Androctonus bicolor revealed by transcriptomic and proteomic analysis.</title>
        <authorList>
            <person name="Zhang L."/>
            <person name="Shi W."/>
            <person name="Zeng X.C."/>
            <person name="Ge F."/>
            <person name="Yang M."/>
            <person name="Nie Y."/>
            <person name="Bao A."/>
            <person name="Wu S."/>
            <person name="E G."/>
        </authorList>
    </citation>
    <scope>NUCLEOTIDE SEQUENCE</scope>
</reference>
<name>A0A0K0LBU0_9SCOR</name>
<protein>
    <submittedName>
        <fullName evidence="5">Sodium channel blocker AbNaTx21</fullName>
    </submittedName>
</protein>
<dbReference type="Gene3D" id="3.30.30.10">
    <property type="entry name" value="Knottin, scorpion toxin-like"/>
    <property type="match status" value="1"/>
</dbReference>
<proteinExistence type="evidence at transcript level"/>
<dbReference type="SUPFAM" id="SSF57095">
    <property type="entry name" value="Scorpion toxin-like"/>
    <property type="match status" value="1"/>
</dbReference>
<keyword evidence="5" id="KW-0813">Transport</keyword>
<evidence type="ECO:0000313" key="5">
    <source>
        <dbReference type="EMBL" id="AIX87634.1"/>
    </source>
</evidence>
<comment type="subcellular location">
    <subcellularLocation>
        <location evidence="1">Secreted</location>
    </subcellularLocation>
</comment>
<feature type="signal peptide" evidence="3">
    <location>
        <begin position="1"/>
        <end position="23"/>
    </location>
</feature>
<feature type="domain" description="LCN-type CS-alpha/beta" evidence="4">
    <location>
        <begin position="25"/>
        <end position="85"/>
    </location>
</feature>
<evidence type="ECO:0000256" key="1">
    <source>
        <dbReference type="ARBA" id="ARBA00004613"/>
    </source>
</evidence>
<keyword evidence="2" id="KW-0964">Secreted</keyword>
<dbReference type="CDD" id="cd23106">
    <property type="entry name" value="neurotoxins_LC_scorpion"/>
    <property type="match status" value="1"/>
</dbReference>